<dbReference type="AlphaFoldDB" id="K6ZMS0"/>
<sequence length="163" mass="18848">MRKIIIFGNSGSGKSKLAAQHRNDGFAHLDLDVLAWLPSDPPERRPINLAYEQIENFMTPNDNWVVEGCYADLLEMVKPFATEAIFLNLPIELCQKNARSRPWEPHKYESKEAQDNNLAMLLDWIAGYMDRKDTLSYSAHKALYDSFQGEKTEILYNKERPKE</sequence>
<gene>
    <name evidence="1" type="ORF">GPAL_3335</name>
</gene>
<reference evidence="2" key="1">
    <citation type="journal article" date="2014" name="Environ. Microbiol.">
        <title>Comparative genomics of the marine bacterial genus Glaciecola reveals the high degree of genomic diversity and genomic characteristic for cold adaptation.</title>
        <authorList>
            <person name="Qin Q.L."/>
            <person name="Xie B.B."/>
            <person name="Yu Y."/>
            <person name="Shu Y.L."/>
            <person name="Rong J.C."/>
            <person name="Zhang Y.J."/>
            <person name="Zhao D.L."/>
            <person name="Chen X.L."/>
            <person name="Zhang X.Y."/>
            <person name="Chen B."/>
            <person name="Zhou B.C."/>
            <person name="Zhang Y.Z."/>
        </authorList>
    </citation>
    <scope>NUCLEOTIDE SEQUENCE [LARGE SCALE GENOMIC DNA]</scope>
    <source>
        <strain evidence="2">ACAM 615</strain>
    </source>
</reference>
<protein>
    <recommendedName>
        <fullName evidence="3">Shikimate kinase</fullName>
    </recommendedName>
</protein>
<comment type="caution">
    <text evidence="1">The sequence shown here is derived from an EMBL/GenBank/DDBJ whole genome shotgun (WGS) entry which is preliminary data.</text>
</comment>
<evidence type="ECO:0000313" key="1">
    <source>
        <dbReference type="EMBL" id="GAC30183.1"/>
    </source>
</evidence>
<accession>K6ZMS0</accession>
<keyword evidence="2" id="KW-1185">Reference proteome</keyword>
<dbReference type="RefSeq" id="WP_006013986.1">
    <property type="nucleotide sequence ID" value="NZ_AUAV01000024.1"/>
</dbReference>
<dbReference type="STRING" id="1121922.GCA_000428905_03629"/>
<dbReference type="EMBL" id="BAEQ01000054">
    <property type="protein sequence ID" value="GAC30183.1"/>
    <property type="molecule type" value="Genomic_DNA"/>
</dbReference>
<dbReference type="OrthoDB" id="5296079at2"/>
<dbReference type="Gene3D" id="3.40.50.300">
    <property type="entry name" value="P-loop containing nucleotide triphosphate hydrolases"/>
    <property type="match status" value="1"/>
</dbReference>
<dbReference type="Proteomes" id="UP000006251">
    <property type="component" value="Unassembled WGS sequence"/>
</dbReference>
<evidence type="ECO:0008006" key="3">
    <source>
        <dbReference type="Google" id="ProtNLM"/>
    </source>
</evidence>
<organism evidence="1 2">
    <name type="scientific">Brumicola pallidula DSM 14239 = ACAM 615</name>
    <dbReference type="NCBI Taxonomy" id="1121922"/>
    <lineage>
        <taxon>Bacteria</taxon>
        <taxon>Pseudomonadati</taxon>
        <taxon>Pseudomonadota</taxon>
        <taxon>Gammaproteobacteria</taxon>
        <taxon>Alteromonadales</taxon>
        <taxon>Alteromonadaceae</taxon>
        <taxon>Brumicola</taxon>
    </lineage>
</organism>
<dbReference type="InterPro" id="IPR027417">
    <property type="entry name" value="P-loop_NTPase"/>
</dbReference>
<dbReference type="PANTHER" id="PTHR37816:SF2">
    <property type="entry name" value="DNA TOPOLOGY MODULATION PROTEIN FLAR-RELATED PROTEIN"/>
    <property type="match status" value="1"/>
</dbReference>
<name>K6ZMS0_9ALTE</name>
<proteinExistence type="predicted"/>
<dbReference type="SUPFAM" id="SSF52540">
    <property type="entry name" value="P-loop containing nucleoside triphosphate hydrolases"/>
    <property type="match status" value="1"/>
</dbReference>
<dbReference type="InterPro" id="IPR052922">
    <property type="entry name" value="Cytidylate_Kinase-2"/>
</dbReference>
<evidence type="ECO:0000313" key="2">
    <source>
        <dbReference type="Proteomes" id="UP000006251"/>
    </source>
</evidence>
<dbReference type="PANTHER" id="PTHR37816">
    <property type="entry name" value="YALI0E33011P"/>
    <property type="match status" value="1"/>
</dbReference>